<dbReference type="Gene3D" id="3.20.20.150">
    <property type="entry name" value="Divalent-metal-dependent TIM barrel enzymes"/>
    <property type="match status" value="1"/>
</dbReference>
<dbReference type="Proteomes" id="UP000317238">
    <property type="component" value="Unassembled WGS sequence"/>
</dbReference>
<sequence length="283" mass="31136">MLYGMNLLLWSGEVTEDLLPICEKLKAMGFDGVEIPMFNLDLDYTKLGKQLDDLGLRRTAVTIRNLEDNPISSEAAVRAKGVELNKKTLDCCAAVGAETLVGPYHSAIGHFSGAGATADEWQWGVDSIRATAEHAADVGVRMGMEALNRFECYFLNCHADSARFARDVDHPACGIMYDTFHANIEEKSMRDAVLAGGDKLYHIHISENDRSTPGTGGVNWDENFDAIAESGYDGWLVIEAFGLALPEIAAATKIWRKMFDTELQLSENGLNFMKSEMEKRSGS</sequence>
<evidence type="ECO:0000313" key="3">
    <source>
        <dbReference type="Proteomes" id="UP000317238"/>
    </source>
</evidence>
<dbReference type="OrthoDB" id="9814946at2"/>
<dbReference type="RefSeq" id="WP_145301641.1">
    <property type="nucleotide sequence ID" value="NZ_CP036319.1"/>
</dbReference>
<dbReference type="Pfam" id="PF01261">
    <property type="entry name" value="AP_endonuc_2"/>
    <property type="match status" value="1"/>
</dbReference>
<dbReference type="AlphaFoldDB" id="A0A5C5Y7C1"/>
<comment type="caution">
    <text evidence="2">The sequence shown here is derived from an EMBL/GenBank/DDBJ whole genome shotgun (WGS) entry which is preliminary data.</text>
</comment>
<dbReference type="PANTHER" id="PTHR12110">
    <property type="entry name" value="HYDROXYPYRUVATE ISOMERASE"/>
    <property type="match status" value="1"/>
</dbReference>
<dbReference type="EMBL" id="SJPL01000001">
    <property type="protein sequence ID" value="TWT70391.1"/>
    <property type="molecule type" value="Genomic_DNA"/>
</dbReference>
<dbReference type="PANTHER" id="PTHR12110:SF41">
    <property type="entry name" value="INOSOSE DEHYDRATASE"/>
    <property type="match status" value="1"/>
</dbReference>
<organism evidence="2 3">
    <name type="scientific">Crateriforma conspicua</name>
    <dbReference type="NCBI Taxonomy" id="2527996"/>
    <lineage>
        <taxon>Bacteria</taxon>
        <taxon>Pseudomonadati</taxon>
        <taxon>Planctomycetota</taxon>
        <taxon>Planctomycetia</taxon>
        <taxon>Planctomycetales</taxon>
        <taxon>Planctomycetaceae</taxon>
        <taxon>Crateriforma</taxon>
    </lineage>
</organism>
<dbReference type="InterPro" id="IPR050312">
    <property type="entry name" value="IolE/XylAMocC-like"/>
</dbReference>
<dbReference type="GO" id="GO:0016853">
    <property type="term" value="F:isomerase activity"/>
    <property type="evidence" value="ECO:0007669"/>
    <property type="project" value="UniProtKB-KW"/>
</dbReference>
<protein>
    <submittedName>
        <fullName evidence="2">D-tagatose 3-epimerase</fullName>
        <ecNumber evidence="2">5.3.1.-</ecNumber>
    </submittedName>
</protein>
<proteinExistence type="predicted"/>
<dbReference type="InterPro" id="IPR036237">
    <property type="entry name" value="Xyl_isomerase-like_sf"/>
</dbReference>
<name>A0A5C5Y7C1_9PLAN</name>
<evidence type="ECO:0000259" key="1">
    <source>
        <dbReference type="Pfam" id="PF01261"/>
    </source>
</evidence>
<keyword evidence="3" id="KW-1185">Reference proteome</keyword>
<reference evidence="2 3" key="1">
    <citation type="submission" date="2019-02" db="EMBL/GenBank/DDBJ databases">
        <title>Deep-cultivation of Planctomycetes and their phenomic and genomic characterization uncovers novel biology.</title>
        <authorList>
            <person name="Wiegand S."/>
            <person name="Jogler M."/>
            <person name="Boedeker C."/>
            <person name="Pinto D."/>
            <person name="Vollmers J."/>
            <person name="Rivas-Marin E."/>
            <person name="Kohn T."/>
            <person name="Peeters S.H."/>
            <person name="Heuer A."/>
            <person name="Rast P."/>
            <person name="Oberbeckmann S."/>
            <person name="Bunk B."/>
            <person name="Jeske O."/>
            <person name="Meyerdierks A."/>
            <person name="Storesund J.E."/>
            <person name="Kallscheuer N."/>
            <person name="Luecker S."/>
            <person name="Lage O.M."/>
            <person name="Pohl T."/>
            <person name="Merkel B.J."/>
            <person name="Hornburger P."/>
            <person name="Mueller R.-W."/>
            <person name="Bruemmer F."/>
            <person name="Labrenz M."/>
            <person name="Spormann A.M."/>
            <person name="Op Den Camp H."/>
            <person name="Overmann J."/>
            <person name="Amann R."/>
            <person name="Jetten M.S.M."/>
            <person name="Mascher T."/>
            <person name="Medema M.H."/>
            <person name="Devos D.P."/>
            <person name="Kaster A.-K."/>
            <person name="Ovreas L."/>
            <person name="Rohde M."/>
            <person name="Galperin M.Y."/>
            <person name="Jogler C."/>
        </authorList>
    </citation>
    <scope>NUCLEOTIDE SEQUENCE [LARGE SCALE GENOMIC DNA]</scope>
    <source>
        <strain evidence="2 3">Pan14r</strain>
    </source>
</reference>
<accession>A0A5C5Y7C1</accession>
<dbReference type="SUPFAM" id="SSF51658">
    <property type="entry name" value="Xylose isomerase-like"/>
    <property type="match status" value="1"/>
</dbReference>
<dbReference type="InterPro" id="IPR013022">
    <property type="entry name" value="Xyl_isomerase-like_TIM-brl"/>
</dbReference>
<evidence type="ECO:0000313" key="2">
    <source>
        <dbReference type="EMBL" id="TWT70391.1"/>
    </source>
</evidence>
<keyword evidence="2" id="KW-0413">Isomerase</keyword>
<dbReference type="EC" id="5.3.1.-" evidence="2"/>
<gene>
    <name evidence="2" type="ORF">Pan14r_26970</name>
</gene>
<feature type="domain" description="Xylose isomerase-like TIM barrel" evidence="1">
    <location>
        <begin position="23"/>
        <end position="244"/>
    </location>
</feature>